<name>A0A0A9FIL6_ARUDO</name>
<organism evidence="1">
    <name type="scientific">Arundo donax</name>
    <name type="common">Giant reed</name>
    <name type="synonym">Donax arundinaceus</name>
    <dbReference type="NCBI Taxonomy" id="35708"/>
    <lineage>
        <taxon>Eukaryota</taxon>
        <taxon>Viridiplantae</taxon>
        <taxon>Streptophyta</taxon>
        <taxon>Embryophyta</taxon>
        <taxon>Tracheophyta</taxon>
        <taxon>Spermatophyta</taxon>
        <taxon>Magnoliopsida</taxon>
        <taxon>Liliopsida</taxon>
        <taxon>Poales</taxon>
        <taxon>Poaceae</taxon>
        <taxon>PACMAD clade</taxon>
        <taxon>Arundinoideae</taxon>
        <taxon>Arundineae</taxon>
        <taxon>Arundo</taxon>
    </lineage>
</organism>
<reference evidence="1" key="2">
    <citation type="journal article" date="2015" name="Data Brief">
        <title>Shoot transcriptome of the giant reed, Arundo donax.</title>
        <authorList>
            <person name="Barrero R.A."/>
            <person name="Guerrero F.D."/>
            <person name="Moolhuijzen P."/>
            <person name="Goolsby J.A."/>
            <person name="Tidwell J."/>
            <person name="Bellgard S.E."/>
            <person name="Bellgard M.I."/>
        </authorList>
    </citation>
    <scope>NUCLEOTIDE SEQUENCE</scope>
    <source>
        <tissue evidence="1">Shoot tissue taken approximately 20 cm above the soil surface</tissue>
    </source>
</reference>
<sequence length="40" mass="4569">MCDLFPNRNGFSETKQNPDILCYTRIAHFSNDGKGYEKAS</sequence>
<dbReference type="EMBL" id="GBRH01185734">
    <property type="protein sequence ID" value="JAE12162.1"/>
    <property type="molecule type" value="Transcribed_RNA"/>
</dbReference>
<dbReference type="AlphaFoldDB" id="A0A0A9FIL6"/>
<evidence type="ECO:0000313" key="1">
    <source>
        <dbReference type="EMBL" id="JAE12162.1"/>
    </source>
</evidence>
<proteinExistence type="predicted"/>
<reference evidence="1" key="1">
    <citation type="submission" date="2014-09" db="EMBL/GenBank/DDBJ databases">
        <authorList>
            <person name="Magalhaes I.L.F."/>
            <person name="Oliveira U."/>
            <person name="Santos F.R."/>
            <person name="Vidigal T.H.D.A."/>
            <person name="Brescovit A.D."/>
            <person name="Santos A.J."/>
        </authorList>
    </citation>
    <scope>NUCLEOTIDE SEQUENCE</scope>
    <source>
        <tissue evidence="1">Shoot tissue taken approximately 20 cm above the soil surface</tissue>
    </source>
</reference>
<accession>A0A0A9FIL6</accession>
<protein>
    <submittedName>
        <fullName evidence="1">Uncharacterized protein</fullName>
    </submittedName>
</protein>